<organism evidence="5 6">
    <name type="scientific">Actinopolymorpha pittospori</name>
    <dbReference type="NCBI Taxonomy" id="648752"/>
    <lineage>
        <taxon>Bacteria</taxon>
        <taxon>Bacillati</taxon>
        <taxon>Actinomycetota</taxon>
        <taxon>Actinomycetes</taxon>
        <taxon>Propionibacteriales</taxon>
        <taxon>Actinopolymorphaceae</taxon>
        <taxon>Actinopolymorpha</taxon>
    </lineage>
</organism>
<dbReference type="Gene3D" id="3.20.20.490">
    <property type="entry name" value="GxGYxYP glycoside hydrolase, C-terminal domain"/>
    <property type="match status" value="1"/>
</dbReference>
<feature type="domain" description="GxGYxYP putative glycoside hydrolase second N-terminal" evidence="3">
    <location>
        <begin position="132"/>
        <end position="203"/>
    </location>
</feature>
<dbReference type="InterPro" id="IPR032626">
    <property type="entry name" value="GxGYxYP_N_1st"/>
</dbReference>
<dbReference type="InterPro" id="IPR038410">
    <property type="entry name" value="GxGYxYP_C_sf"/>
</dbReference>
<dbReference type="Proteomes" id="UP000638648">
    <property type="component" value="Unassembled WGS sequence"/>
</dbReference>
<name>A0A927N7U8_9ACTN</name>
<dbReference type="InterPro" id="IPR048310">
    <property type="entry name" value="GxGYxYP_N_2nd"/>
</dbReference>
<dbReference type="InterPro" id="IPR025832">
    <property type="entry name" value="GxGYxYP_C"/>
</dbReference>
<evidence type="ECO:0000259" key="1">
    <source>
        <dbReference type="Pfam" id="PF14323"/>
    </source>
</evidence>
<evidence type="ECO:0000259" key="2">
    <source>
        <dbReference type="Pfam" id="PF16216"/>
    </source>
</evidence>
<evidence type="ECO:0000313" key="5">
    <source>
        <dbReference type="EMBL" id="MBE1611818.1"/>
    </source>
</evidence>
<dbReference type="InterPro" id="IPR048309">
    <property type="entry name" value="GxGYxYP_N_3rd"/>
</dbReference>
<dbReference type="RefSeq" id="WP_192754972.1">
    <property type="nucleotide sequence ID" value="NZ_BAABJL010000176.1"/>
</dbReference>
<dbReference type="EMBL" id="JADBEM010000001">
    <property type="protein sequence ID" value="MBE1611818.1"/>
    <property type="molecule type" value="Genomic_DNA"/>
</dbReference>
<reference evidence="5" key="1">
    <citation type="submission" date="2020-10" db="EMBL/GenBank/DDBJ databases">
        <title>Sequencing the genomes of 1000 actinobacteria strains.</title>
        <authorList>
            <person name="Klenk H.-P."/>
        </authorList>
    </citation>
    <scope>NUCLEOTIDE SEQUENCE</scope>
    <source>
        <strain evidence="5">DSM 45354</strain>
    </source>
</reference>
<dbReference type="AlphaFoldDB" id="A0A927N7U8"/>
<feature type="domain" description="GxGYxYP putative glycoside hydrolase C-terminal" evidence="1">
    <location>
        <begin position="468"/>
        <end position="690"/>
    </location>
</feature>
<evidence type="ECO:0000259" key="4">
    <source>
        <dbReference type="Pfam" id="PF20958"/>
    </source>
</evidence>
<dbReference type="Pfam" id="PF14323">
    <property type="entry name" value="GxGYxYP_C"/>
    <property type="match status" value="1"/>
</dbReference>
<sequence length="696" mass="77004">MRPARITTPLATSRRTLLAGGLAAGVWSVVGAPVPAHAEPSPMGISWPGRQELPTFTRPRHLDALMMSDDTAVDVQLLVTTLQGLVNRARPEIYVVRGNTTEGKETWLEDTRVPYRLLTDPWQLLERHLHRAKGLVVYDPEVVETINVATTVASLRDGVIASPELVERLSAAPYDLPVLDDFRDRFETSLQATTWAFENLWPQTSHRVLFGINPGQSVPVPPDNWKDFQELAREERPIRDSSNRDVHAYDMADFLGGENVYLRFQDSQPADGWGPAVHRVTVRADGEVVADLTAGTDAERAVLFDKGNSTLKPQAGTNDAHRFADGGGYFVYQLAVPAGTQTLIVSVDMWNQYLVSASGTAPAVSSDDRRPASQQLRDYAVATKAMPFWLASNDSPEETALLERIFAAVEKGTPYLGWFTDEFNGVRLASRHGVYTLAADFLENATVFGGVREPVRPQRAPAPPALANKVYLTFTFSEGDNLQYDQHRMRQLWDHPDRGKVPLNWSVSPLLLDVAPLMLSHYLRTASPVDTVVAGPTGAGYFFPSLWPADHLPRFLADTRSYLDRPGLDVLYALDDRDALTPESAAAYNEQLDLRGVFYNMWFVRSDTTVMDGNLPVSTQLAISDRTVMVERIVANAGDFDGSEPVFVAVGVPAWDLHPGDLVWVLDQVRAQVGDHVTAVRGDHFFDLLRQAKGID</sequence>
<feature type="domain" description="GxGYxYP putative glycoside hydrolase third N-terminal" evidence="4">
    <location>
        <begin position="373"/>
        <end position="448"/>
    </location>
</feature>
<accession>A0A927N7U8</accession>
<evidence type="ECO:0000313" key="6">
    <source>
        <dbReference type="Proteomes" id="UP000638648"/>
    </source>
</evidence>
<protein>
    <recommendedName>
        <fullName evidence="7">GxGYxY sequence motif-containing protein</fullName>
    </recommendedName>
</protein>
<dbReference type="PANTHER" id="PTHR37321:SF1">
    <property type="entry name" value="EXPORTED PROTEIN"/>
    <property type="match status" value="1"/>
</dbReference>
<evidence type="ECO:0000259" key="3">
    <source>
        <dbReference type="Pfam" id="PF20957"/>
    </source>
</evidence>
<gene>
    <name evidence="5" type="ORF">HEB94_008666</name>
</gene>
<comment type="caution">
    <text evidence="5">The sequence shown here is derived from an EMBL/GenBank/DDBJ whole genome shotgun (WGS) entry which is preliminary data.</text>
</comment>
<dbReference type="Pfam" id="PF20958">
    <property type="entry name" value="GxGYxYP_N_3rd"/>
    <property type="match status" value="1"/>
</dbReference>
<keyword evidence="6" id="KW-1185">Reference proteome</keyword>
<feature type="domain" description="GxGYxYP putative glycoside hydrolase first N-terminal" evidence="2">
    <location>
        <begin position="68"/>
        <end position="127"/>
    </location>
</feature>
<dbReference type="InterPro" id="IPR006311">
    <property type="entry name" value="TAT_signal"/>
</dbReference>
<dbReference type="PROSITE" id="PS51318">
    <property type="entry name" value="TAT"/>
    <property type="match status" value="1"/>
</dbReference>
<dbReference type="PANTHER" id="PTHR37321">
    <property type="entry name" value="EXPORTED PROTEIN-RELATED"/>
    <property type="match status" value="1"/>
</dbReference>
<evidence type="ECO:0008006" key="7">
    <source>
        <dbReference type="Google" id="ProtNLM"/>
    </source>
</evidence>
<dbReference type="Pfam" id="PF20957">
    <property type="entry name" value="GxGYxYP_N_2nd"/>
    <property type="match status" value="1"/>
</dbReference>
<proteinExistence type="predicted"/>
<dbReference type="Pfam" id="PF16216">
    <property type="entry name" value="GxGYxYP_N"/>
    <property type="match status" value="1"/>
</dbReference>